<dbReference type="Proteomes" id="UP000649617">
    <property type="component" value="Unassembled WGS sequence"/>
</dbReference>
<feature type="region of interest" description="Disordered" evidence="1">
    <location>
        <begin position="398"/>
        <end position="445"/>
    </location>
</feature>
<gene>
    <name evidence="2" type="ORF">SPIL2461_LOCUS4990</name>
</gene>
<feature type="region of interest" description="Disordered" evidence="1">
    <location>
        <begin position="173"/>
        <end position="221"/>
    </location>
</feature>
<evidence type="ECO:0000313" key="2">
    <source>
        <dbReference type="EMBL" id="CAE7253575.1"/>
    </source>
</evidence>
<evidence type="ECO:0000313" key="3">
    <source>
        <dbReference type="Proteomes" id="UP000649617"/>
    </source>
</evidence>
<organism evidence="2 3">
    <name type="scientific">Symbiodinium pilosum</name>
    <name type="common">Dinoflagellate</name>
    <dbReference type="NCBI Taxonomy" id="2952"/>
    <lineage>
        <taxon>Eukaryota</taxon>
        <taxon>Sar</taxon>
        <taxon>Alveolata</taxon>
        <taxon>Dinophyceae</taxon>
        <taxon>Suessiales</taxon>
        <taxon>Symbiodiniaceae</taxon>
        <taxon>Symbiodinium</taxon>
    </lineage>
</organism>
<protein>
    <submittedName>
        <fullName evidence="2">Uncharacterized protein</fullName>
    </submittedName>
</protein>
<name>A0A812MB99_SYMPI</name>
<sequence>MLWDEKEGEVVSFRKKKITLGEFPYWPGSDPAEDPPAAFLGVHEGAGMVPSAISKALQLAVRASHGHVQALSAARDEAAAKKAQHETARAKKMALLEDAKSQALAVEEEEQKSREVMVSLDKAIAAHTLHSGDLDKALELWNQLSSELEVLQKGVEAQEEAMTQSIEAMKSKLENAKKAAEEKRVERDAAEQDMMQKKDKALASGKLKKETEEQQVEAEKRAKKAQEELSAIQARVEEALDEAMKAHLEEAEAGDQVAEAQRKHDKGAESLRLLRKLKEAVEEFFDAMDALDASMMSGTGVAYERILTDTNLAPALTKYNLMVVAFTDVFSFDDATFRKVEPAIPQIVLDTKAAMELACDPTKELGQSMAESPELEEKCWTNLWRKLAINELPFPGQSSSTAAASGAADNQVQDAPAVEESASIKAREMSKTEPATTTIDVADLTNSMAVPAQDMAGNMNEEQLEPSTADLKAEAEAATTTTEDLTKLLNEDETDAASKMTQGGDSMPLQEDSGEPLREEIAKALDAAPETPQTSAASTTAEDSVIPLKEEVPEDTEASAEVSATSTTAEDVAELLGEDAAMSPKVDLAKTTEATPEASAASTTGENLAELLGEDKDGMASLKSDITEKMPEVEAAASTTTAVTDSKDENAVVDAELNVDEALVETSALD</sequence>
<proteinExistence type="predicted"/>
<reference evidence="2" key="1">
    <citation type="submission" date="2021-02" db="EMBL/GenBank/DDBJ databases">
        <authorList>
            <person name="Dougan E. K."/>
            <person name="Rhodes N."/>
            <person name="Thang M."/>
            <person name="Chan C."/>
        </authorList>
    </citation>
    <scope>NUCLEOTIDE SEQUENCE</scope>
</reference>
<feature type="compositionally biased region" description="Polar residues" evidence="1">
    <location>
        <begin position="433"/>
        <end position="445"/>
    </location>
</feature>
<feature type="region of interest" description="Disordered" evidence="1">
    <location>
        <begin position="461"/>
        <end position="515"/>
    </location>
</feature>
<feature type="compositionally biased region" description="Low complexity" evidence="1">
    <location>
        <begin position="398"/>
        <end position="408"/>
    </location>
</feature>
<keyword evidence="3" id="KW-1185">Reference proteome</keyword>
<accession>A0A812MB99</accession>
<dbReference type="OrthoDB" id="437540at2759"/>
<comment type="caution">
    <text evidence="2">The sequence shown here is derived from an EMBL/GenBank/DDBJ whole genome shotgun (WGS) entry which is preliminary data.</text>
</comment>
<dbReference type="AlphaFoldDB" id="A0A812MB99"/>
<dbReference type="EMBL" id="CAJNIZ010006914">
    <property type="protein sequence ID" value="CAE7253575.1"/>
    <property type="molecule type" value="Genomic_DNA"/>
</dbReference>
<feature type="compositionally biased region" description="Low complexity" evidence="1">
    <location>
        <begin position="590"/>
        <end position="604"/>
    </location>
</feature>
<feature type="region of interest" description="Disordered" evidence="1">
    <location>
        <begin position="590"/>
        <end position="616"/>
    </location>
</feature>
<evidence type="ECO:0000256" key="1">
    <source>
        <dbReference type="SAM" id="MobiDB-lite"/>
    </source>
</evidence>